<dbReference type="GeneID" id="88768200"/>
<keyword evidence="1" id="KW-0456">Lyase</keyword>
<dbReference type="CDD" id="cd06661">
    <property type="entry name" value="GGCT_like"/>
    <property type="match status" value="1"/>
</dbReference>
<dbReference type="RefSeq" id="WP_007312645.1">
    <property type="nucleotide sequence ID" value="NZ_AESD01000722.1"/>
</dbReference>
<evidence type="ECO:0000256" key="1">
    <source>
        <dbReference type="ARBA" id="ARBA00023239"/>
    </source>
</evidence>
<proteinExistence type="predicted"/>
<gene>
    <name evidence="3" type="ORF">CWATWH0003_4833</name>
</gene>
<dbReference type="EMBL" id="AESD01000722">
    <property type="protein sequence ID" value="EHJ10405.1"/>
    <property type="molecule type" value="Genomic_DNA"/>
</dbReference>
<evidence type="ECO:0000313" key="4">
    <source>
        <dbReference type="Proteomes" id="UP000003477"/>
    </source>
</evidence>
<feature type="active site" description="Proton acceptor" evidence="2">
    <location>
        <position position="120"/>
    </location>
</feature>
<evidence type="ECO:0008006" key="5">
    <source>
        <dbReference type="Google" id="ProtNLM"/>
    </source>
</evidence>
<dbReference type="InterPro" id="IPR017939">
    <property type="entry name" value="G-Glutamylcylcotransferase"/>
</dbReference>
<organism evidence="3 4">
    <name type="scientific">Crocosphaera watsonii WH 0003</name>
    <dbReference type="NCBI Taxonomy" id="423471"/>
    <lineage>
        <taxon>Bacteria</taxon>
        <taxon>Bacillati</taxon>
        <taxon>Cyanobacteriota</taxon>
        <taxon>Cyanophyceae</taxon>
        <taxon>Oscillatoriophycideae</taxon>
        <taxon>Chroococcales</taxon>
        <taxon>Aphanothecaceae</taxon>
        <taxon>Crocosphaera</taxon>
    </lineage>
</organism>
<dbReference type="InterPro" id="IPR013024">
    <property type="entry name" value="GGCT-like"/>
</dbReference>
<dbReference type="Pfam" id="PF13772">
    <property type="entry name" value="AIG2_2"/>
    <property type="match status" value="1"/>
</dbReference>
<evidence type="ECO:0000256" key="2">
    <source>
        <dbReference type="PIRSR" id="PIRSR617939-1"/>
    </source>
</evidence>
<accession>G5JBL9</accession>
<protein>
    <recommendedName>
        <fullName evidence="5">Gamma-glutamylcyclotransferase</fullName>
    </recommendedName>
</protein>
<dbReference type="GO" id="GO:0003839">
    <property type="term" value="F:gamma-glutamylcyclotransferase activity"/>
    <property type="evidence" value="ECO:0007669"/>
    <property type="project" value="InterPro"/>
</dbReference>
<dbReference type="PANTHER" id="PTHR12935:SF0">
    <property type="entry name" value="GAMMA-GLUTAMYLCYCLOTRANSFERASE"/>
    <property type="match status" value="1"/>
</dbReference>
<comment type="caution">
    <text evidence="3">The sequence shown here is derived from an EMBL/GenBank/DDBJ whole genome shotgun (WGS) entry which is preliminary data.</text>
</comment>
<dbReference type="PANTHER" id="PTHR12935">
    <property type="entry name" value="GAMMA-GLUTAMYLCYCLOTRANSFERASE"/>
    <property type="match status" value="1"/>
</dbReference>
<dbReference type="Proteomes" id="UP000003477">
    <property type="component" value="Unassembled WGS sequence"/>
</dbReference>
<sequence>MSPTPNTSAFIGTKIATNHPTHHHPQGSHWQPQGTLEPSFYYFAYGSCMCPVDLKRTFGENTHQYVVGRGILEGYRLGFYRRSLRRNCGVLDVVENSNAKVEGVLYQLPWRFSDRLDEREEVPHNGYRRHTVTVESQGEIYTNVRTYVVIDKLPQELAPNDWYLNVVLRGAITCGLSEEYCWNLFNHMYKLQLQQKSLIAMDKSALKRA</sequence>
<evidence type="ECO:0000313" key="3">
    <source>
        <dbReference type="EMBL" id="EHJ10405.1"/>
    </source>
</evidence>
<name>G5JBL9_CROWT</name>
<dbReference type="InterPro" id="IPR036568">
    <property type="entry name" value="GGCT-like_sf"/>
</dbReference>
<dbReference type="AlphaFoldDB" id="G5JBL9"/>
<dbReference type="PATRIC" id="fig|423471.3.peg.4524"/>
<dbReference type="Gene3D" id="3.10.490.10">
    <property type="entry name" value="Gamma-glutamyl cyclotransferase-like"/>
    <property type="match status" value="1"/>
</dbReference>
<reference evidence="3 4" key="1">
    <citation type="journal article" date="2011" name="Front. Microbiol.">
        <title>Two Strains of Crocosphaera watsonii with Highly Conserved Genomes are Distinguished by Strain-Specific Features.</title>
        <authorList>
            <person name="Bench S.R."/>
            <person name="Ilikchyan I.N."/>
            <person name="Tripp H.J."/>
            <person name="Zehr J.P."/>
        </authorList>
    </citation>
    <scope>NUCLEOTIDE SEQUENCE [LARGE SCALE GENOMIC DNA]</scope>
    <source>
        <strain evidence="3 4">WH 0003</strain>
    </source>
</reference>
<dbReference type="SUPFAM" id="SSF110857">
    <property type="entry name" value="Gamma-glutamyl cyclotransferase-like"/>
    <property type="match status" value="1"/>
</dbReference>